<feature type="region of interest" description="Disordered" evidence="12">
    <location>
        <begin position="94"/>
        <end position="135"/>
    </location>
</feature>
<keyword evidence="9" id="KW-0804">Transcription</keyword>
<keyword evidence="15" id="KW-1185">Reference proteome</keyword>
<keyword evidence="6" id="KW-0862">Zinc</keyword>
<evidence type="ECO:0000256" key="2">
    <source>
        <dbReference type="ARBA" id="ARBA00006991"/>
    </source>
</evidence>
<protein>
    <submittedName>
        <fullName evidence="14">Zinc finger protein 81</fullName>
    </submittedName>
</protein>
<dbReference type="Pfam" id="PF13912">
    <property type="entry name" value="zf-C2H2_6"/>
    <property type="match status" value="1"/>
</dbReference>
<dbReference type="Proteomes" id="UP000198287">
    <property type="component" value="Unassembled WGS sequence"/>
</dbReference>
<evidence type="ECO:0000256" key="6">
    <source>
        <dbReference type="ARBA" id="ARBA00022833"/>
    </source>
</evidence>
<dbReference type="Pfam" id="PF00096">
    <property type="entry name" value="zf-C2H2"/>
    <property type="match status" value="4"/>
</dbReference>
<dbReference type="GO" id="GO:0008270">
    <property type="term" value="F:zinc ion binding"/>
    <property type="evidence" value="ECO:0007669"/>
    <property type="project" value="UniProtKB-KW"/>
</dbReference>
<dbReference type="GO" id="GO:0005634">
    <property type="term" value="C:nucleus"/>
    <property type="evidence" value="ECO:0007669"/>
    <property type="project" value="UniProtKB-SubCell"/>
</dbReference>
<comment type="similarity">
    <text evidence="2">Belongs to the krueppel C2H2-type zinc-finger protein family.</text>
</comment>
<dbReference type="Gene3D" id="3.30.160.60">
    <property type="entry name" value="Classic Zinc Finger"/>
    <property type="match status" value="7"/>
</dbReference>
<feature type="domain" description="C2H2-type" evidence="13">
    <location>
        <begin position="384"/>
        <end position="411"/>
    </location>
</feature>
<dbReference type="PROSITE" id="PS00028">
    <property type="entry name" value="ZINC_FINGER_C2H2_1"/>
    <property type="match status" value="11"/>
</dbReference>
<evidence type="ECO:0000256" key="10">
    <source>
        <dbReference type="ARBA" id="ARBA00023242"/>
    </source>
</evidence>
<evidence type="ECO:0000256" key="9">
    <source>
        <dbReference type="ARBA" id="ARBA00023163"/>
    </source>
</evidence>
<evidence type="ECO:0000256" key="7">
    <source>
        <dbReference type="ARBA" id="ARBA00023015"/>
    </source>
</evidence>
<dbReference type="FunFam" id="3.30.160.60:FF:001480">
    <property type="entry name" value="Si:cabz01071911.3"/>
    <property type="match status" value="1"/>
</dbReference>
<accession>A0A226DLA8</accession>
<keyword evidence="7" id="KW-0805">Transcription regulation</keyword>
<dbReference type="OMA" id="IHTHIDL"/>
<feature type="domain" description="C2H2-type" evidence="13">
    <location>
        <begin position="659"/>
        <end position="687"/>
    </location>
</feature>
<evidence type="ECO:0000256" key="4">
    <source>
        <dbReference type="ARBA" id="ARBA00022737"/>
    </source>
</evidence>
<dbReference type="GO" id="GO:0000981">
    <property type="term" value="F:DNA-binding transcription factor activity, RNA polymerase II-specific"/>
    <property type="evidence" value="ECO:0007669"/>
    <property type="project" value="TreeGrafter"/>
</dbReference>
<dbReference type="SMART" id="SM00355">
    <property type="entry name" value="ZnF_C2H2"/>
    <property type="match status" value="11"/>
</dbReference>
<dbReference type="PANTHER" id="PTHR24394:SF44">
    <property type="entry name" value="ZINC FINGER PROTEIN 271-LIKE"/>
    <property type="match status" value="1"/>
</dbReference>
<evidence type="ECO:0000313" key="14">
    <source>
        <dbReference type="EMBL" id="OXA45447.1"/>
    </source>
</evidence>
<keyword evidence="4" id="KW-0677">Repeat</keyword>
<dbReference type="SUPFAM" id="SSF57667">
    <property type="entry name" value="beta-beta-alpha zinc fingers"/>
    <property type="match status" value="5"/>
</dbReference>
<feature type="domain" description="C2H2-type" evidence="13">
    <location>
        <begin position="146"/>
        <end position="173"/>
    </location>
</feature>
<feature type="region of interest" description="Disordered" evidence="12">
    <location>
        <begin position="331"/>
        <end position="372"/>
    </location>
</feature>
<feature type="domain" description="C2H2-type" evidence="13">
    <location>
        <begin position="545"/>
        <end position="572"/>
    </location>
</feature>
<dbReference type="AlphaFoldDB" id="A0A226DLA8"/>
<feature type="compositionally biased region" description="Basic and acidic residues" evidence="12">
    <location>
        <begin position="332"/>
        <end position="343"/>
    </location>
</feature>
<keyword evidence="8" id="KW-0238">DNA-binding</keyword>
<dbReference type="PANTHER" id="PTHR24394">
    <property type="entry name" value="ZINC FINGER PROTEIN"/>
    <property type="match status" value="1"/>
</dbReference>
<comment type="subcellular location">
    <subcellularLocation>
        <location evidence="1">Nucleus</location>
    </subcellularLocation>
</comment>
<sequence>MLVGYADKPSHLFVRGDRDQQAPRQTRAPFLLQKFYQFLKFPPKPTASRTHALRPNLKESLKKGSMHFNGSTSEQNETLSLDGMEVNQKAVKRQKALVPTKEKVDKGESSQENGRFPPHSVQAPRDDNHVHSQSPNITLSKAKKVFPCKTCLRPFNNKTSARLHARTHLNPHELEQSSFFHARSPTAKKRSSLVIHLTISTRLSPRLVCWWKVKISEELRQRPTSTSENLSRNFTNFKHFHQENESRTAQVKKAEYRLKIVEKLETQDSRRERFFLLEKRLHHENLKKESLRKRSIVAGAETYEQNETLPLDGMEVNRKLLGGQKAFLSTTEKGESFQEEGHLPPHSLQPHPTARDDNHVQLPSAKKIPQLGRNRGDHVVDKIFSCKICLRPFTNGTSARFHVRTHLNPQELEQSSFFHEKCPHCEKVFFDRQHFTGHLAAHEGRKDHACPTCKQKFTFKANLTAHLFVHLSRQGWRHVCYFCTKRFKSQSHLGRHLIGHTKEKVGGRCHTCRKSFVSKYSLTSHRFAHLSEDEKVALVKQGSSRVCLFCQKKIPDNRTYQVHLVSHTGEKPFRCDQCGALFGRNGALKLHKRLHTSNPKPFECVECGQAFTRKYHLTGHKKLVHRKLKDFACPECPKKFGTKGNMVKHVNGVHFKERHPCPHCGHTFTQKGNLERHLKKLHPAEQSPSAVLVKQRHVSIL</sequence>
<feature type="domain" description="C2H2-type" evidence="13">
    <location>
        <begin position="478"/>
        <end position="505"/>
    </location>
</feature>
<dbReference type="InterPro" id="IPR036236">
    <property type="entry name" value="Znf_C2H2_sf"/>
</dbReference>
<evidence type="ECO:0000256" key="12">
    <source>
        <dbReference type="SAM" id="MobiDB-lite"/>
    </source>
</evidence>
<organism evidence="14 15">
    <name type="scientific">Folsomia candida</name>
    <name type="common">Springtail</name>
    <dbReference type="NCBI Taxonomy" id="158441"/>
    <lineage>
        <taxon>Eukaryota</taxon>
        <taxon>Metazoa</taxon>
        <taxon>Ecdysozoa</taxon>
        <taxon>Arthropoda</taxon>
        <taxon>Hexapoda</taxon>
        <taxon>Collembola</taxon>
        <taxon>Entomobryomorpha</taxon>
        <taxon>Isotomoidea</taxon>
        <taxon>Isotomidae</taxon>
        <taxon>Proisotominae</taxon>
        <taxon>Folsomia</taxon>
    </lineage>
</organism>
<feature type="domain" description="C2H2-type" evidence="13">
    <location>
        <begin position="602"/>
        <end position="630"/>
    </location>
</feature>
<dbReference type="InterPro" id="IPR013087">
    <property type="entry name" value="Znf_C2H2_type"/>
</dbReference>
<evidence type="ECO:0000256" key="5">
    <source>
        <dbReference type="ARBA" id="ARBA00022771"/>
    </source>
</evidence>
<name>A0A226DLA8_FOLCA</name>
<keyword evidence="3" id="KW-0479">Metal-binding</keyword>
<evidence type="ECO:0000259" key="13">
    <source>
        <dbReference type="PROSITE" id="PS50157"/>
    </source>
</evidence>
<evidence type="ECO:0000256" key="3">
    <source>
        <dbReference type="ARBA" id="ARBA00022723"/>
    </source>
</evidence>
<feature type="domain" description="C2H2-type" evidence="13">
    <location>
        <begin position="448"/>
        <end position="475"/>
    </location>
</feature>
<keyword evidence="5 11" id="KW-0863">Zinc-finger</keyword>
<gene>
    <name evidence="14" type="ORF">Fcan01_19443</name>
</gene>
<feature type="compositionally biased region" description="Basic and acidic residues" evidence="12">
    <location>
        <begin position="100"/>
        <end position="109"/>
    </location>
</feature>
<reference evidence="14 15" key="1">
    <citation type="submission" date="2015-12" db="EMBL/GenBank/DDBJ databases">
        <title>The genome of Folsomia candida.</title>
        <authorList>
            <person name="Faddeeva A."/>
            <person name="Derks M.F."/>
            <person name="Anvar Y."/>
            <person name="Smit S."/>
            <person name="Van Straalen N."/>
            <person name="Roelofs D."/>
        </authorList>
    </citation>
    <scope>NUCLEOTIDE SEQUENCE [LARGE SCALE GENOMIC DNA]</scope>
    <source>
        <strain evidence="14 15">VU population</strain>
        <tissue evidence="14">Whole body</tissue>
    </source>
</reference>
<dbReference type="EMBL" id="LNIX01000017">
    <property type="protein sequence ID" value="OXA45447.1"/>
    <property type="molecule type" value="Genomic_DNA"/>
</dbReference>
<dbReference type="FunFam" id="3.30.160.60:FF:000446">
    <property type="entry name" value="Zinc finger protein"/>
    <property type="match status" value="1"/>
</dbReference>
<feature type="domain" description="C2H2-type" evidence="13">
    <location>
        <begin position="573"/>
        <end position="600"/>
    </location>
</feature>
<evidence type="ECO:0000256" key="1">
    <source>
        <dbReference type="ARBA" id="ARBA00004123"/>
    </source>
</evidence>
<evidence type="ECO:0000256" key="11">
    <source>
        <dbReference type="PROSITE-ProRule" id="PRU00042"/>
    </source>
</evidence>
<feature type="domain" description="C2H2-type" evidence="13">
    <location>
        <begin position="631"/>
        <end position="659"/>
    </location>
</feature>
<comment type="caution">
    <text evidence="14">The sequence shown here is derived from an EMBL/GenBank/DDBJ whole genome shotgun (WGS) entry which is preliminary data.</text>
</comment>
<keyword evidence="10" id="KW-0539">Nucleus</keyword>
<proteinExistence type="inferred from homology"/>
<evidence type="ECO:0000313" key="15">
    <source>
        <dbReference type="Proteomes" id="UP000198287"/>
    </source>
</evidence>
<dbReference type="PROSITE" id="PS50157">
    <property type="entry name" value="ZINC_FINGER_C2H2_2"/>
    <property type="match status" value="11"/>
</dbReference>
<feature type="domain" description="C2H2-type" evidence="13">
    <location>
        <begin position="420"/>
        <end position="447"/>
    </location>
</feature>
<dbReference type="OrthoDB" id="407106at2759"/>
<dbReference type="GO" id="GO:0003677">
    <property type="term" value="F:DNA binding"/>
    <property type="evidence" value="ECO:0007669"/>
    <property type="project" value="UniProtKB-KW"/>
</dbReference>
<evidence type="ECO:0000256" key="8">
    <source>
        <dbReference type="ARBA" id="ARBA00023125"/>
    </source>
</evidence>
<feature type="domain" description="C2H2-type" evidence="13">
    <location>
        <begin position="507"/>
        <end position="534"/>
    </location>
</feature>